<evidence type="ECO:0000313" key="3">
    <source>
        <dbReference type="EMBL" id="OZG52973.1"/>
    </source>
</evidence>
<protein>
    <submittedName>
        <fullName evidence="3">Uncharacterized protein</fullName>
    </submittedName>
</protein>
<sequence>MKNSTIARPDAQRPQKSVMKAESKDTKPRRGMGRAIAAGVVTCLALVAGIAWGWFNRGVTVISSIDLDRTVGVAYFAPQRNSFLPWENTGILAFVYDDGSYHMVEADALNGAQPLWTDEGLIVPGDHHTRLITAPNGHTRADSQNAPDGAAVLDMVASLELSNGHFEAYSSGDGNVAMSLTSSHGTATANARIPQASGTLTSGNPSAVHQLGYAACGDDVYALIHETPATRSTGTAGISTLLHVASNGSLLDSHGTAMQSADTAHSDISDVTIGESVMTDAGAPSAPTALASTAACNAGVFSIITVNSANDGSDSGNTALSLSSWDTTTGRHSVKALHGTDGGIFTLANADLTPATAAGGSIAHDGAIYWFTASRTLNRTSLSDGVTRTISDAHSQGATNANPAVAAWFSTDLATVFSAGASATSDDSRASQGDAELIAVDTSNGNTVGSLRVQGLCTRVKQFSQTMVLQGFAANPSYRWPTPTN</sequence>
<feature type="region of interest" description="Disordered" evidence="1">
    <location>
        <begin position="1"/>
        <end position="30"/>
    </location>
</feature>
<gene>
    <name evidence="3" type="ORF">PSSU_0591</name>
</gene>
<evidence type="ECO:0000256" key="1">
    <source>
        <dbReference type="SAM" id="MobiDB-lite"/>
    </source>
</evidence>
<keyword evidence="2" id="KW-0472">Membrane</keyword>
<keyword evidence="2" id="KW-1133">Transmembrane helix</keyword>
<dbReference type="EMBL" id="MWWQ01000005">
    <property type="protein sequence ID" value="OZG52973.1"/>
    <property type="molecule type" value="Genomic_DNA"/>
</dbReference>
<reference evidence="3 4" key="1">
    <citation type="journal article" date="2017" name="BMC Genomics">
        <title>Comparative genomic and phylogenomic analyses of the Bifidobacteriaceae family.</title>
        <authorList>
            <person name="Lugli G.A."/>
            <person name="Milani C."/>
            <person name="Turroni F."/>
            <person name="Duranti S."/>
            <person name="Mancabelli L."/>
            <person name="Mangifesta M."/>
            <person name="Ferrario C."/>
            <person name="Modesto M."/>
            <person name="Mattarelli P."/>
            <person name="Jiri K."/>
            <person name="van Sinderen D."/>
            <person name="Ventura M."/>
        </authorList>
    </citation>
    <scope>NUCLEOTIDE SEQUENCE [LARGE SCALE GENOMIC DNA]</scope>
    <source>
        <strain evidence="3 4">DSM 24744</strain>
    </source>
</reference>
<keyword evidence="4" id="KW-1185">Reference proteome</keyword>
<organism evidence="3 4">
    <name type="scientific">Pseudoscardovia suis</name>
    <dbReference type="NCBI Taxonomy" id="987063"/>
    <lineage>
        <taxon>Bacteria</taxon>
        <taxon>Bacillati</taxon>
        <taxon>Actinomycetota</taxon>
        <taxon>Actinomycetes</taxon>
        <taxon>Bifidobacteriales</taxon>
        <taxon>Bifidobacteriaceae</taxon>
        <taxon>Pseudoscardovia</taxon>
    </lineage>
</organism>
<accession>A0A261F1M6</accession>
<name>A0A261F1M6_9BIFI</name>
<keyword evidence="2" id="KW-0812">Transmembrane</keyword>
<comment type="caution">
    <text evidence="3">The sequence shown here is derived from an EMBL/GenBank/DDBJ whole genome shotgun (WGS) entry which is preliminary data.</text>
</comment>
<proteinExistence type="predicted"/>
<dbReference type="AlphaFoldDB" id="A0A261F1M6"/>
<feature type="transmembrane region" description="Helical" evidence="2">
    <location>
        <begin position="35"/>
        <end position="55"/>
    </location>
</feature>
<dbReference type="OrthoDB" id="3266642at2"/>
<evidence type="ECO:0000313" key="4">
    <source>
        <dbReference type="Proteomes" id="UP000216454"/>
    </source>
</evidence>
<feature type="compositionally biased region" description="Basic and acidic residues" evidence="1">
    <location>
        <begin position="19"/>
        <end position="28"/>
    </location>
</feature>
<evidence type="ECO:0000256" key="2">
    <source>
        <dbReference type="SAM" id="Phobius"/>
    </source>
</evidence>
<dbReference type="Proteomes" id="UP000216454">
    <property type="component" value="Unassembled WGS sequence"/>
</dbReference>
<dbReference type="RefSeq" id="WP_094690880.1">
    <property type="nucleotide sequence ID" value="NZ_MWWQ01000005.1"/>
</dbReference>